<feature type="non-terminal residue" evidence="1">
    <location>
        <position position="208"/>
    </location>
</feature>
<evidence type="ECO:0000313" key="1">
    <source>
        <dbReference type="EMBL" id="RMX52780.1"/>
    </source>
</evidence>
<dbReference type="EMBL" id="RCHS01001578">
    <property type="protein sequence ID" value="RMX52780.1"/>
    <property type="molecule type" value="Genomic_DNA"/>
</dbReference>
<organism evidence="1 2">
    <name type="scientific">Pocillopora damicornis</name>
    <name type="common">Cauliflower coral</name>
    <name type="synonym">Millepora damicornis</name>
    <dbReference type="NCBI Taxonomy" id="46731"/>
    <lineage>
        <taxon>Eukaryota</taxon>
        <taxon>Metazoa</taxon>
        <taxon>Cnidaria</taxon>
        <taxon>Anthozoa</taxon>
        <taxon>Hexacorallia</taxon>
        <taxon>Scleractinia</taxon>
        <taxon>Astrocoeniina</taxon>
        <taxon>Pocilloporidae</taxon>
        <taxon>Pocillopora</taxon>
    </lineage>
</organism>
<feature type="non-terminal residue" evidence="1">
    <location>
        <position position="1"/>
    </location>
</feature>
<keyword evidence="2" id="KW-1185">Reference proteome</keyword>
<comment type="caution">
    <text evidence="1">The sequence shown here is derived from an EMBL/GenBank/DDBJ whole genome shotgun (WGS) entry which is preliminary data.</text>
</comment>
<reference evidence="1 2" key="1">
    <citation type="journal article" date="2018" name="Sci. Rep.">
        <title>Comparative analysis of the Pocillopora damicornis genome highlights role of immune system in coral evolution.</title>
        <authorList>
            <person name="Cunning R."/>
            <person name="Bay R.A."/>
            <person name="Gillette P."/>
            <person name="Baker A.C."/>
            <person name="Traylor-Knowles N."/>
        </authorList>
    </citation>
    <scope>NUCLEOTIDE SEQUENCE [LARGE SCALE GENOMIC DNA]</scope>
    <source>
        <strain evidence="1">RSMAS</strain>
        <tissue evidence="1">Whole animal</tissue>
    </source>
</reference>
<accession>A0A3M6UGH6</accession>
<protein>
    <submittedName>
        <fullName evidence="1">Uncharacterized protein</fullName>
    </submittedName>
</protein>
<gene>
    <name evidence="1" type="ORF">pdam_00023718</name>
</gene>
<proteinExistence type="predicted"/>
<evidence type="ECO:0000313" key="2">
    <source>
        <dbReference type="Proteomes" id="UP000275408"/>
    </source>
</evidence>
<name>A0A3M6UGH6_POCDA</name>
<sequence length="208" mass="23072">HVTSDHSSNLRDVARGLLYNDHVIAHSISVLKKQRRATTFDIALSHDGNPITENVCFIHKNCMVDSKENYKFDLRVKGLRYNISPRLLRTPLILSLIEQPFTSAEPEVAGNSPVSMDISVVLPAPLCPKSTLKSTFECSFYTPFSVEKTFFRFRISTPRSKPTGSFSRNSGAVAAVWNPTTDKRTSCFATKSIICLTSLVLGVNASFV</sequence>
<dbReference type="Proteomes" id="UP000275408">
    <property type="component" value="Unassembled WGS sequence"/>
</dbReference>
<dbReference type="AlphaFoldDB" id="A0A3M6UGH6"/>